<dbReference type="OrthoDB" id="6397638at2759"/>
<name>A0A6A4WC30_AMPAM</name>
<protein>
    <submittedName>
        <fullName evidence="2">Uncharacterized protein</fullName>
    </submittedName>
</protein>
<comment type="caution">
    <text evidence="2">The sequence shown here is derived from an EMBL/GenBank/DDBJ whole genome shotgun (WGS) entry which is preliminary data.</text>
</comment>
<keyword evidence="3" id="KW-1185">Reference proteome</keyword>
<reference evidence="2 3" key="1">
    <citation type="submission" date="2019-07" db="EMBL/GenBank/DDBJ databases">
        <title>Draft genome assembly of a fouling barnacle, Amphibalanus amphitrite (Darwin, 1854): The first reference genome for Thecostraca.</title>
        <authorList>
            <person name="Kim W."/>
        </authorList>
    </citation>
    <scope>NUCLEOTIDE SEQUENCE [LARGE SCALE GENOMIC DNA]</scope>
    <source>
        <strain evidence="2">SNU_AA5</strain>
        <tissue evidence="2">Soma without cirri and trophi</tissue>
    </source>
</reference>
<sequence length="1766" mass="191680">MRLIAVAFLAVLVSSATLRLPLPPPRQLSHNVGKHAKTVIDSIKLIQSQISNVRLRQQSHAQQELKNLIRQAEWRVDQLLVSYGKTDAVSTVHQAAQALHALADGATDVESGLQSALTEILMVMHQLGAVSSDQQLGETTPKSVIDVLLEEIQALVDTYLPIIGPVLGLTDEQIQGVVQNVDKFVADTEALEHGQVDVTDGLEAMITDILEILKALGIDWTAPTDETPTEFDALLKELEAALDALLDTLGPLLGLTDEQIQQIEADIDTLVLDIEAIEHGEIDVDGGLEKVLADLIQILHDFGVQSEKKVEVEATTPKSTLDVLLEEFQALVDLWLPLLGPLFGLTELEAIKITRQVDKFVADTEALEHGQVDVTDGLAAMITDILEILRILGIDWTAPTDETPTEFDALLAELEAALNAFLDILGPLLGLTAEQIKTIEGDIDALIKDFESIEHGEIDVDSGLELILQDLIKILHDFGVYSPNKLDVEATTPKSTLDVLLEEFQALIDLWLPLLGPLFGLTELEAIKITRQVDKFVADTEALEHGQVDVTDGLAAMITDILEILRILGIDWTAPTDETPTEFDALLAELEAALNAFLDILGPLLGLTAEQVQIIEADIDQLIKDLEAVEHGEIDVDGGLEAIIMDLIKILHDFGVHSTRSLEVEATTPKSTLDVLLEEFQALIDLWLPLLGPLFGLTELEAIKITRQVDKFVADTEALEHGQVDVTDGLAAMINDILEILRILGIDWTAPTDETPTPFDGLLADLEAALDALLDTLGPLLGLTDEQVQIIEADIDQLIKDLEAVEHGEIDLDGGLEAIIMDLIKILHDFGVHSTRSLEVEATTPKSVIDVLLEEIQALVDTYLPIIGPVLGLTDEQIQGVVQNVDKFVADTEALEHGQVDVTDGLEAMITDIIEILKALGIDWTAPTDETPTEFDALLKELEAALDALLDTLGPLLGLTDEQIQQIEADIDTLILDIEAIEHGEIDVDGGLEKVLADIVKILHDFGVQSERKSEVEVTTPKSVIDVLLEEIQALVDTYLPIIGPVLGLTDEQIQGVVQNVDKFVADTEALEHGQVDVTDGLEAMITDIIEILKALGIDWTAPTDETPTEFDALLKELEAALDALLDTLGPLLGLTDEQIQQIEADIDTLILDIEAIEHGEIDVDGGLEKVLADIVKILHDFGVQSERKSEVEVTTPKSVIDVLLEEIQALVDTYLPIIGPVLGLTDEQIQGVVQNVDKFVADTEALEHGQVDVTDGLEAMITDIIEILKALGIDWIAPTDETPTEFDALLKELEAALDALLDTLGPLLGLTDEQIQQIEADIDTLILDIEAIEHGEIDVDGGLEKVLADIVKILHDFGVQSERKSEVEATTIPTIIDMLLDELQHIVDTYLPIIAIATDLTWAQSQAIIENFDKFVADVKGMEHGTIEIATGVIDICIDILRVLEAFGVDVTLPSTDVPTTLDEVLFWLENGLNAVLDIVGPFIGLDYDATKQVEADIHTLINDIRDLGDGRIDVDHGLENILTDLLVILGDFGAGLARADTPSTLDQLLEELQAIVDQYLPVLGPLFGLTDEQIAGVVTNFDKFVADVEALEHGTVDVSTGVEDIVIDLIEILKALGIDDTLPTDDTPTDLDGLLAQLESMLNTLLNTLGPILGLTDAQVQQAEADIDTLIKDIEAIEHGHIDIDSGLEKIIVDIFNILKDFGLPVLSPEAAHLSLVARLAELRRPLTGLVTSLPLAARATVRADLQHLGAVFHQLAVVVPVRA</sequence>
<feature type="chain" id="PRO_5025374762" evidence="1">
    <location>
        <begin position="16"/>
        <end position="1766"/>
    </location>
</feature>
<accession>A0A6A4WC30</accession>
<organism evidence="2 3">
    <name type="scientific">Amphibalanus amphitrite</name>
    <name type="common">Striped barnacle</name>
    <name type="synonym">Balanus amphitrite</name>
    <dbReference type="NCBI Taxonomy" id="1232801"/>
    <lineage>
        <taxon>Eukaryota</taxon>
        <taxon>Metazoa</taxon>
        <taxon>Ecdysozoa</taxon>
        <taxon>Arthropoda</taxon>
        <taxon>Crustacea</taxon>
        <taxon>Multicrustacea</taxon>
        <taxon>Cirripedia</taxon>
        <taxon>Thoracica</taxon>
        <taxon>Thoracicalcarea</taxon>
        <taxon>Balanomorpha</taxon>
        <taxon>Balanoidea</taxon>
        <taxon>Balanidae</taxon>
        <taxon>Amphibalaninae</taxon>
        <taxon>Amphibalanus</taxon>
    </lineage>
</organism>
<evidence type="ECO:0000313" key="2">
    <source>
        <dbReference type="EMBL" id="KAF0304185.1"/>
    </source>
</evidence>
<dbReference type="EMBL" id="VIIS01000867">
    <property type="protein sequence ID" value="KAF0304185.1"/>
    <property type="molecule type" value="Genomic_DNA"/>
</dbReference>
<proteinExistence type="predicted"/>
<dbReference type="Proteomes" id="UP000440578">
    <property type="component" value="Unassembled WGS sequence"/>
</dbReference>
<feature type="signal peptide" evidence="1">
    <location>
        <begin position="1"/>
        <end position="15"/>
    </location>
</feature>
<gene>
    <name evidence="2" type="ORF">FJT64_023968</name>
</gene>
<evidence type="ECO:0000256" key="1">
    <source>
        <dbReference type="SAM" id="SignalP"/>
    </source>
</evidence>
<keyword evidence="1" id="KW-0732">Signal</keyword>
<evidence type="ECO:0000313" key="3">
    <source>
        <dbReference type="Proteomes" id="UP000440578"/>
    </source>
</evidence>